<dbReference type="Proteomes" id="UP001054821">
    <property type="component" value="Chromosome 2"/>
</dbReference>
<evidence type="ECO:0000259" key="2">
    <source>
        <dbReference type="PROSITE" id="PS50994"/>
    </source>
</evidence>
<dbReference type="AlphaFoldDB" id="A0AAD4ZH10"/>
<dbReference type="InterPro" id="IPR001584">
    <property type="entry name" value="Integrase_cat-core"/>
</dbReference>
<proteinExistence type="predicted"/>
<name>A0AAD4ZH10_PRUDU</name>
<dbReference type="PANTHER" id="PTHR42648:SF22">
    <property type="entry name" value="REVERSE TRANSCRIPTASE TY1_COPIA-TYPE DOMAIN-CONTAINING PROTEIN"/>
    <property type="match status" value="1"/>
</dbReference>
<accession>A0AAD4ZH10</accession>
<dbReference type="SUPFAM" id="SSF53098">
    <property type="entry name" value="Ribonuclease H-like"/>
    <property type="match status" value="1"/>
</dbReference>
<dbReference type="GO" id="GO:0015074">
    <property type="term" value="P:DNA integration"/>
    <property type="evidence" value="ECO:0007669"/>
    <property type="project" value="InterPro"/>
</dbReference>
<sequence length="103" mass="11599">MSEGQSLIAAPSGVRWTPQQNGVAERKNQYLLETARALLIGTHDLRHHWDNAIIIAVHLINCMSSSVLTFKTPLQVLAQHELMHSVLTYDVDYEETFAPFAKI</sequence>
<evidence type="ECO:0000313" key="4">
    <source>
        <dbReference type="Proteomes" id="UP001054821"/>
    </source>
</evidence>
<dbReference type="PROSITE" id="PS50994">
    <property type="entry name" value="INTEGRASE"/>
    <property type="match status" value="1"/>
</dbReference>
<comment type="caution">
    <text evidence="3">The sequence shown here is derived from an EMBL/GenBank/DDBJ whole genome shotgun (WGS) entry which is preliminary data.</text>
</comment>
<evidence type="ECO:0000313" key="3">
    <source>
        <dbReference type="EMBL" id="KAI5345549.1"/>
    </source>
</evidence>
<dbReference type="InterPro" id="IPR039537">
    <property type="entry name" value="Retrotran_Ty1/copia-like"/>
</dbReference>
<protein>
    <recommendedName>
        <fullName evidence="2">Integrase catalytic domain-containing protein</fullName>
    </recommendedName>
</protein>
<reference evidence="3 4" key="1">
    <citation type="journal article" date="2022" name="G3 (Bethesda)">
        <title>Whole-genome sequence and methylome profiling of the almond [Prunus dulcis (Mill.) D.A. Webb] cultivar 'Nonpareil'.</title>
        <authorList>
            <person name="D'Amico-Willman K.M."/>
            <person name="Ouma W.Z."/>
            <person name="Meulia T."/>
            <person name="Sideli G.M."/>
            <person name="Gradziel T.M."/>
            <person name="Fresnedo-Ramirez J."/>
        </authorList>
    </citation>
    <scope>NUCLEOTIDE SEQUENCE [LARGE SCALE GENOMIC DNA]</scope>
    <source>
        <strain evidence="3">Clone GOH B32 T37-40</strain>
    </source>
</reference>
<dbReference type="InterPro" id="IPR012337">
    <property type="entry name" value="RNaseH-like_sf"/>
</dbReference>
<gene>
    <name evidence="3" type="ORF">L3X38_013426</name>
</gene>
<dbReference type="PANTHER" id="PTHR42648">
    <property type="entry name" value="TRANSPOSASE, PUTATIVE-RELATED"/>
    <property type="match status" value="1"/>
</dbReference>
<dbReference type="Gene3D" id="3.30.420.10">
    <property type="entry name" value="Ribonuclease H-like superfamily/Ribonuclease H"/>
    <property type="match status" value="1"/>
</dbReference>
<organism evidence="3 4">
    <name type="scientific">Prunus dulcis</name>
    <name type="common">Almond</name>
    <name type="synonym">Amygdalus dulcis</name>
    <dbReference type="NCBI Taxonomy" id="3755"/>
    <lineage>
        <taxon>Eukaryota</taxon>
        <taxon>Viridiplantae</taxon>
        <taxon>Streptophyta</taxon>
        <taxon>Embryophyta</taxon>
        <taxon>Tracheophyta</taxon>
        <taxon>Spermatophyta</taxon>
        <taxon>Magnoliopsida</taxon>
        <taxon>eudicotyledons</taxon>
        <taxon>Gunneridae</taxon>
        <taxon>Pentapetalae</taxon>
        <taxon>rosids</taxon>
        <taxon>fabids</taxon>
        <taxon>Rosales</taxon>
        <taxon>Rosaceae</taxon>
        <taxon>Amygdaloideae</taxon>
        <taxon>Amygdaleae</taxon>
        <taxon>Prunus</taxon>
    </lineage>
</organism>
<dbReference type="InterPro" id="IPR036397">
    <property type="entry name" value="RNaseH_sf"/>
</dbReference>
<feature type="domain" description="Integrase catalytic" evidence="2">
    <location>
        <begin position="1"/>
        <end position="81"/>
    </location>
</feature>
<dbReference type="GO" id="GO:0003676">
    <property type="term" value="F:nucleic acid binding"/>
    <property type="evidence" value="ECO:0007669"/>
    <property type="project" value="InterPro"/>
</dbReference>
<feature type="region of interest" description="Disordered" evidence="1">
    <location>
        <begin position="1"/>
        <end position="21"/>
    </location>
</feature>
<dbReference type="EMBL" id="JAJFAZ020000002">
    <property type="protein sequence ID" value="KAI5345549.1"/>
    <property type="molecule type" value="Genomic_DNA"/>
</dbReference>
<evidence type="ECO:0000256" key="1">
    <source>
        <dbReference type="SAM" id="MobiDB-lite"/>
    </source>
</evidence>
<keyword evidence="4" id="KW-1185">Reference proteome</keyword>